<dbReference type="GO" id="GO:0016020">
    <property type="term" value="C:membrane"/>
    <property type="evidence" value="ECO:0007669"/>
    <property type="project" value="InterPro"/>
</dbReference>
<evidence type="ECO:0000256" key="5">
    <source>
        <dbReference type="SAM" id="Phobius"/>
    </source>
</evidence>
<dbReference type="InterPro" id="IPR058792">
    <property type="entry name" value="Beta-barrel_RND_2"/>
</dbReference>
<dbReference type="SUPFAM" id="SSF111369">
    <property type="entry name" value="HlyD-like secretion proteins"/>
    <property type="match status" value="1"/>
</dbReference>
<feature type="domain" description="CusB-like beta-barrel" evidence="7">
    <location>
        <begin position="277"/>
        <end position="352"/>
    </location>
</feature>
<dbReference type="Pfam" id="PF25954">
    <property type="entry name" value="Beta-barrel_RND_2"/>
    <property type="match status" value="1"/>
</dbReference>
<dbReference type="InterPro" id="IPR050465">
    <property type="entry name" value="UPF0194_transport"/>
</dbReference>
<feature type="coiled-coil region" evidence="4">
    <location>
        <begin position="109"/>
        <end position="152"/>
    </location>
</feature>
<protein>
    <submittedName>
        <fullName evidence="8">Secretion protein HlyD</fullName>
    </submittedName>
</protein>
<evidence type="ECO:0000256" key="4">
    <source>
        <dbReference type="SAM" id="Coils"/>
    </source>
</evidence>
<dbReference type="PANTHER" id="PTHR32347">
    <property type="entry name" value="EFFLUX SYSTEM COMPONENT YKNX-RELATED"/>
    <property type="match status" value="1"/>
</dbReference>
<proteinExistence type="inferred from homology"/>
<organism evidence="8 9">
    <name type="scientific">Candidatus Sulfotelmatobacter kueseliae</name>
    <dbReference type="NCBI Taxonomy" id="2042962"/>
    <lineage>
        <taxon>Bacteria</taxon>
        <taxon>Pseudomonadati</taxon>
        <taxon>Acidobacteriota</taxon>
        <taxon>Terriglobia</taxon>
        <taxon>Terriglobales</taxon>
        <taxon>Candidatus Korobacteraceae</taxon>
        <taxon>Candidatus Sulfotelmatobacter</taxon>
    </lineage>
</organism>
<dbReference type="Gene3D" id="2.40.50.100">
    <property type="match status" value="2"/>
</dbReference>
<comment type="subcellular location">
    <subcellularLocation>
        <location evidence="1">Cell envelope</location>
    </subcellularLocation>
</comment>
<name>A0A2U3KWP1_9BACT</name>
<feature type="domain" description="Multidrug resistance protein MdtA-like barrel-sandwich hybrid" evidence="6">
    <location>
        <begin position="85"/>
        <end position="257"/>
    </location>
</feature>
<evidence type="ECO:0000259" key="7">
    <source>
        <dbReference type="Pfam" id="PF25954"/>
    </source>
</evidence>
<dbReference type="EMBL" id="OMOD01000146">
    <property type="protein sequence ID" value="SPF44106.1"/>
    <property type="molecule type" value="Genomic_DNA"/>
</dbReference>
<evidence type="ECO:0000256" key="2">
    <source>
        <dbReference type="ARBA" id="ARBA00009477"/>
    </source>
</evidence>
<evidence type="ECO:0000256" key="3">
    <source>
        <dbReference type="ARBA" id="ARBA00023054"/>
    </source>
</evidence>
<dbReference type="OrthoDB" id="9809068at2"/>
<dbReference type="FunFam" id="2.40.30.170:FF:000010">
    <property type="entry name" value="Efflux RND transporter periplasmic adaptor subunit"/>
    <property type="match status" value="1"/>
</dbReference>
<reference evidence="9" key="1">
    <citation type="submission" date="2018-02" db="EMBL/GenBank/DDBJ databases">
        <authorList>
            <person name="Hausmann B."/>
        </authorList>
    </citation>
    <scope>NUCLEOTIDE SEQUENCE [LARGE SCALE GENOMIC DNA]</scope>
    <source>
        <strain evidence="9">Peat soil MAG SbA1</strain>
    </source>
</reference>
<dbReference type="Gene3D" id="2.40.30.170">
    <property type="match status" value="1"/>
</dbReference>
<dbReference type="GO" id="GO:0022857">
    <property type="term" value="F:transmembrane transporter activity"/>
    <property type="evidence" value="ECO:0007669"/>
    <property type="project" value="InterPro"/>
</dbReference>
<keyword evidence="5" id="KW-0472">Membrane</keyword>
<keyword evidence="5" id="KW-0812">Transmembrane</keyword>
<feature type="transmembrane region" description="Helical" evidence="5">
    <location>
        <begin position="29"/>
        <end position="50"/>
    </location>
</feature>
<evidence type="ECO:0000256" key="1">
    <source>
        <dbReference type="ARBA" id="ARBA00004196"/>
    </source>
</evidence>
<dbReference type="Gene3D" id="2.40.420.20">
    <property type="match status" value="1"/>
</dbReference>
<gene>
    <name evidence="8" type="ORF">SBA1_510043</name>
</gene>
<dbReference type="AlphaFoldDB" id="A0A2U3KWP1"/>
<evidence type="ECO:0000259" key="6">
    <source>
        <dbReference type="Pfam" id="PF25917"/>
    </source>
</evidence>
<dbReference type="NCBIfam" id="TIGR01730">
    <property type="entry name" value="RND_mfp"/>
    <property type="match status" value="1"/>
</dbReference>
<keyword evidence="3 4" id="KW-0175">Coiled coil</keyword>
<comment type="similarity">
    <text evidence="2">Belongs to the membrane fusion protein (MFP) (TC 8.A.1) family.</text>
</comment>
<evidence type="ECO:0000313" key="8">
    <source>
        <dbReference type="EMBL" id="SPF44106.1"/>
    </source>
</evidence>
<dbReference type="Proteomes" id="UP000238701">
    <property type="component" value="Unassembled WGS sequence"/>
</dbReference>
<sequence>MAPNLQLAVPRGGVVNGNGNNHKKKRRRLIIWSSVGLGIILLIAVGVIAAKSGGTKIDPSKLAKVEKGDLAKSVVATGKVTPITKVEVKSKASGIVKKLLVDYGDHVKKGQLLAQLDKIEIEAQVAQSRAALEAAEANLTSSQADFQRAKVDAEGPDVPLLKRAYDRALGMAKDGVVSASALDDAEKNYEMALNKQNVSKAQVTVLKAKIAQSQANVAQDQANLTQLEEQLSYTDIVSPIDGIVLSRDVEMGDAVSSILVLGSSATLVMTLGDTSEVYVKGKVDESDIGKVYLGQRARIKVESFKDKTFDGKVTKISPMGVEKDNVTTFEVRVSIQNPGGELKAEMTANAEIILEEHKNVLQIPEGAILYDKDKKASVEIPDLKGKDGKDKVAVNIGISNGAKTEVLSGLKEGDQVVLQ</sequence>
<dbReference type="InterPro" id="IPR058625">
    <property type="entry name" value="MdtA-like_BSH"/>
</dbReference>
<evidence type="ECO:0000313" key="9">
    <source>
        <dbReference type="Proteomes" id="UP000238701"/>
    </source>
</evidence>
<accession>A0A2U3KWP1</accession>
<dbReference type="Pfam" id="PF25917">
    <property type="entry name" value="BSH_RND"/>
    <property type="match status" value="1"/>
</dbReference>
<keyword evidence="5" id="KW-1133">Transmembrane helix</keyword>
<dbReference type="GO" id="GO:0030313">
    <property type="term" value="C:cell envelope"/>
    <property type="evidence" value="ECO:0007669"/>
    <property type="project" value="UniProtKB-SubCell"/>
</dbReference>
<dbReference type="Gene3D" id="1.10.287.470">
    <property type="entry name" value="Helix hairpin bin"/>
    <property type="match status" value="1"/>
</dbReference>
<dbReference type="InterPro" id="IPR006143">
    <property type="entry name" value="RND_pump_MFP"/>
</dbReference>